<name>A0A382JW49_9ZZZZ</name>
<dbReference type="InterPro" id="IPR005656">
    <property type="entry name" value="MmgE_PrpD"/>
</dbReference>
<dbReference type="SUPFAM" id="SSF103378">
    <property type="entry name" value="2-methylcitrate dehydratase PrpD"/>
    <property type="match status" value="1"/>
</dbReference>
<gene>
    <name evidence="4" type="ORF">METZ01_LOCUS268287</name>
</gene>
<dbReference type="PANTHER" id="PTHR16943">
    <property type="entry name" value="2-METHYLCITRATE DEHYDRATASE-RELATED"/>
    <property type="match status" value="1"/>
</dbReference>
<evidence type="ECO:0000256" key="1">
    <source>
        <dbReference type="ARBA" id="ARBA00006174"/>
    </source>
</evidence>
<proteinExistence type="inferred from homology"/>
<dbReference type="PANTHER" id="PTHR16943:SF8">
    <property type="entry name" value="2-METHYLCITRATE DEHYDRATASE"/>
    <property type="match status" value="1"/>
</dbReference>
<dbReference type="Pfam" id="PF03972">
    <property type="entry name" value="MmgE_PrpD_N"/>
    <property type="match status" value="1"/>
</dbReference>
<evidence type="ECO:0000313" key="4">
    <source>
        <dbReference type="EMBL" id="SVC15433.1"/>
    </source>
</evidence>
<feature type="domain" description="MmgE/PrpD C-terminal" evidence="3">
    <location>
        <begin position="122"/>
        <end position="286"/>
    </location>
</feature>
<dbReference type="InterPro" id="IPR042188">
    <property type="entry name" value="MmgE/PrpD_sf_2"/>
</dbReference>
<dbReference type="Gene3D" id="1.10.4100.10">
    <property type="entry name" value="2-methylcitrate dehydratase PrpD"/>
    <property type="match status" value="1"/>
</dbReference>
<evidence type="ECO:0008006" key="5">
    <source>
        <dbReference type="Google" id="ProtNLM"/>
    </source>
</evidence>
<dbReference type="GO" id="GO:0016829">
    <property type="term" value="F:lyase activity"/>
    <property type="evidence" value="ECO:0007669"/>
    <property type="project" value="InterPro"/>
</dbReference>
<evidence type="ECO:0000259" key="3">
    <source>
        <dbReference type="Pfam" id="PF19305"/>
    </source>
</evidence>
<comment type="similarity">
    <text evidence="1">Belongs to the PrpD family.</text>
</comment>
<feature type="non-terminal residue" evidence="4">
    <location>
        <position position="1"/>
    </location>
</feature>
<accession>A0A382JW49</accession>
<organism evidence="4">
    <name type="scientific">marine metagenome</name>
    <dbReference type="NCBI Taxonomy" id="408172"/>
    <lineage>
        <taxon>unclassified sequences</taxon>
        <taxon>metagenomes</taxon>
        <taxon>ecological metagenomes</taxon>
    </lineage>
</organism>
<dbReference type="InterPro" id="IPR045337">
    <property type="entry name" value="MmgE_PrpD_C"/>
</dbReference>
<sequence length="317" mass="33469">EHGWHCTSTIGTIGAAASAARVLGLDAEATTRALSIAASEASGLKENFGTMVKPLQGGLAARNGVLAALLAQEGFSASARAIDGSQGFLVAMQSEKTDISSALVELGQRWEILEGGITVKLYPSCAATHPTIDTLLDLRAELDLVPDAIESIEVFVDPVTPTVLIYDRPQTGLQGKFSLHYCAAAAVAFGDIGIETFELAAMQTPSVVNLVSRVVMCADENVGRNVAPLTQARIVVRLRDGRTIERFVDGARGYPKKPATSGELNQKFRSCGERAIPAASVSKALHYIQNLSDEGYSVGQLVTMLTTSETCEEKGSS</sequence>
<reference evidence="4" key="1">
    <citation type="submission" date="2018-05" db="EMBL/GenBank/DDBJ databases">
        <authorList>
            <person name="Lanie J.A."/>
            <person name="Ng W.-L."/>
            <person name="Kazmierczak K.M."/>
            <person name="Andrzejewski T.M."/>
            <person name="Davidsen T.M."/>
            <person name="Wayne K.J."/>
            <person name="Tettelin H."/>
            <person name="Glass J.I."/>
            <person name="Rusch D."/>
            <person name="Podicherti R."/>
            <person name="Tsui H.-C.T."/>
            <person name="Winkler M.E."/>
        </authorList>
    </citation>
    <scope>NUCLEOTIDE SEQUENCE</scope>
</reference>
<dbReference type="InterPro" id="IPR045336">
    <property type="entry name" value="MmgE_PrpD_N"/>
</dbReference>
<feature type="domain" description="MmgE/PrpD N-terminal" evidence="2">
    <location>
        <begin position="2"/>
        <end position="95"/>
    </location>
</feature>
<protein>
    <recommendedName>
        <fullName evidence="5">MmgE/PrpD family protein</fullName>
    </recommendedName>
</protein>
<dbReference type="Pfam" id="PF19305">
    <property type="entry name" value="MmgE_PrpD_C"/>
    <property type="match status" value="1"/>
</dbReference>
<dbReference type="InterPro" id="IPR036148">
    <property type="entry name" value="MmgE/PrpD_sf"/>
</dbReference>
<dbReference type="EMBL" id="UINC01076350">
    <property type="protein sequence ID" value="SVC15433.1"/>
    <property type="molecule type" value="Genomic_DNA"/>
</dbReference>
<dbReference type="InterPro" id="IPR042183">
    <property type="entry name" value="MmgE/PrpD_sf_1"/>
</dbReference>
<dbReference type="AlphaFoldDB" id="A0A382JW49"/>
<evidence type="ECO:0000259" key="2">
    <source>
        <dbReference type="Pfam" id="PF03972"/>
    </source>
</evidence>
<dbReference type="Gene3D" id="3.30.1330.120">
    <property type="entry name" value="2-methylcitrate dehydratase PrpD"/>
    <property type="match status" value="1"/>
</dbReference>